<evidence type="ECO:0000313" key="3">
    <source>
        <dbReference type="Proteomes" id="UP001316803"/>
    </source>
</evidence>
<name>A0AAN8FEI4_9EURO</name>
<organism evidence="2 3">
    <name type="scientific">Knufia fluminis</name>
    <dbReference type="NCBI Taxonomy" id="191047"/>
    <lineage>
        <taxon>Eukaryota</taxon>
        <taxon>Fungi</taxon>
        <taxon>Dikarya</taxon>
        <taxon>Ascomycota</taxon>
        <taxon>Pezizomycotina</taxon>
        <taxon>Eurotiomycetes</taxon>
        <taxon>Chaetothyriomycetidae</taxon>
        <taxon>Chaetothyriales</taxon>
        <taxon>Trichomeriaceae</taxon>
        <taxon>Knufia</taxon>
    </lineage>
</organism>
<sequence>MARSNGATTQNPSSRLSLSFYCLKRVHADEIRVYEKSLLSCPIVEMVALPMHVRVMTQLSRAIAIFRNNDQSGGRAMVSTSETDRVSTCCSVIQMGILAIKQERVGWNGDSSAETHLDEREDPSHNSYAKRKEVESVQSHHDRKESAKSWIRISLITALSPDLLIPTNVPRAPSIGLFSKFSKNKKYPKSNAQSVSPPSQEQLLLPKPATDQWAASKAPFPLPPARSGFSKQEMKAMASSNRNRPPTAPGTLNASNVHLFRGRNSKKSKKIPKPKNTTFRALEHEDGMVTHMWYQKNAKAYLMRMVNPYLKYPYTTAASADDRKAWIELNGEYSERPT</sequence>
<reference evidence="2 3" key="1">
    <citation type="submission" date="2022-12" db="EMBL/GenBank/DDBJ databases">
        <title>Genomic features and morphological characterization of a novel Knufia sp. strain isolated from spacecraft assembly facility.</title>
        <authorList>
            <person name="Teixeira M."/>
            <person name="Chander A.M."/>
            <person name="Stajich J.E."/>
            <person name="Venkateswaran K."/>
        </authorList>
    </citation>
    <scope>NUCLEOTIDE SEQUENCE [LARGE SCALE GENOMIC DNA]</scope>
    <source>
        <strain evidence="2 3">FJI-L2-BK-P2</strain>
    </source>
</reference>
<accession>A0AAN8FEI4</accession>
<keyword evidence="3" id="KW-1185">Reference proteome</keyword>
<evidence type="ECO:0000256" key="1">
    <source>
        <dbReference type="SAM" id="MobiDB-lite"/>
    </source>
</evidence>
<proteinExistence type="predicted"/>
<dbReference type="EMBL" id="JAKLMC020000004">
    <property type="protein sequence ID" value="KAK5956921.1"/>
    <property type="molecule type" value="Genomic_DNA"/>
</dbReference>
<dbReference type="AlphaFoldDB" id="A0AAN8FEI4"/>
<dbReference type="Proteomes" id="UP001316803">
    <property type="component" value="Unassembled WGS sequence"/>
</dbReference>
<feature type="region of interest" description="Disordered" evidence="1">
    <location>
        <begin position="111"/>
        <end position="143"/>
    </location>
</feature>
<comment type="caution">
    <text evidence="2">The sequence shown here is derived from an EMBL/GenBank/DDBJ whole genome shotgun (WGS) entry which is preliminary data.</text>
</comment>
<evidence type="ECO:0000313" key="2">
    <source>
        <dbReference type="EMBL" id="KAK5956921.1"/>
    </source>
</evidence>
<protein>
    <submittedName>
        <fullName evidence="2">Uncharacterized protein</fullName>
    </submittedName>
</protein>
<feature type="compositionally biased region" description="Basic and acidic residues" evidence="1">
    <location>
        <begin position="113"/>
        <end position="143"/>
    </location>
</feature>
<gene>
    <name evidence="2" type="ORF">OHC33_002410</name>
</gene>